<evidence type="ECO:0000256" key="1">
    <source>
        <dbReference type="ARBA" id="ARBA00022723"/>
    </source>
</evidence>
<dbReference type="InterPro" id="IPR011330">
    <property type="entry name" value="Glyco_hydro/deAcase_b/a-brl"/>
</dbReference>
<dbReference type="GO" id="GO:0005975">
    <property type="term" value="P:carbohydrate metabolic process"/>
    <property type="evidence" value="ECO:0007669"/>
    <property type="project" value="InterPro"/>
</dbReference>
<organism evidence="5 6">
    <name type="scientific">Candidatus Allocopromorpha excrementigallinarum</name>
    <dbReference type="NCBI Taxonomy" id="2840742"/>
    <lineage>
        <taxon>Bacteria</taxon>
        <taxon>Bacillati</taxon>
        <taxon>Bacillota</taxon>
        <taxon>Clostridia</taxon>
        <taxon>Eubacteriales</taxon>
        <taxon>Eubacteriaceae</taxon>
        <taxon>Eubacteriaceae incertae sedis</taxon>
        <taxon>Candidatus Allocopromorpha</taxon>
    </lineage>
</organism>
<dbReference type="Gene3D" id="3.20.20.370">
    <property type="entry name" value="Glycoside hydrolase/deacetylase"/>
    <property type="match status" value="1"/>
</dbReference>
<evidence type="ECO:0000259" key="4">
    <source>
        <dbReference type="PROSITE" id="PS51677"/>
    </source>
</evidence>
<dbReference type="InterPro" id="IPR037126">
    <property type="entry name" value="PdaC/RsiV-like_sf"/>
</dbReference>
<feature type="region of interest" description="Disordered" evidence="3">
    <location>
        <begin position="1"/>
        <end position="24"/>
    </location>
</feature>
<protein>
    <submittedName>
        <fullName evidence="5">Polysaccharide deacetylase family protein</fullName>
    </submittedName>
</protein>
<dbReference type="GO" id="GO:0046872">
    <property type="term" value="F:metal ion binding"/>
    <property type="evidence" value="ECO:0007669"/>
    <property type="project" value="UniProtKB-KW"/>
</dbReference>
<feature type="compositionally biased region" description="Basic and acidic residues" evidence="3">
    <location>
        <begin position="1"/>
        <end position="15"/>
    </location>
</feature>
<dbReference type="Gene3D" id="3.90.640.20">
    <property type="entry name" value="Heat-shock cognate protein, ATPase"/>
    <property type="match status" value="1"/>
</dbReference>
<dbReference type="AlphaFoldDB" id="A0A9D1I1A3"/>
<dbReference type="SUPFAM" id="SSF88713">
    <property type="entry name" value="Glycoside hydrolase/deacetylase"/>
    <property type="match status" value="1"/>
</dbReference>
<evidence type="ECO:0000256" key="2">
    <source>
        <dbReference type="ARBA" id="ARBA00022801"/>
    </source>
</evidence>
<dbReference type="GO" id="GO:0016020">
    <property type="term" value="C:membrane"/>
    <property type="evidence" value="ECO:0007669"/>
    <property type="project" value="TreeGrafter"/>
</dbReference>
<reference evidence="5" key="1">
    <citation type="submission" date="2020-10" db="EMBL/GenBank/DDBJ databases">
        <authorList>
            <person name="Gilroy R."/>
        </authorList>
    </citation>
    <scope>NUCLEOTIDE SEQUENCE</scope>
    <source>
        <strain evidence="5">ChiHcec3-6078</strain>
    </source>
</reference>
<gene>
    <name evidence="5" type="ORF">IAC50_05345</name>
</gene>
<feature type="region of interest" description="Disordered" evidence="3">
    <location>
        <begin position="126"/>
        <end position="145"/>
    </location>
</feature>
<dbReference type="PANTHER" id="PTHR10587">
    <property type="entry name" value="GLYCOSYL TRANSFERASE-RELATED"/>
    <property type="match status" value="1"/>
</dbReference>
<feature type="domain" description="NodB homology" evidence="4">
    <location>
        <begin position="302"/>
        <end position="477"/>
    </location>
</feature>
<accession>A0A9D1I1A3</accession>
<comment type="caution">
    <text evidence="5">The sequence shown here is derived from an EMBL/GenBank/DDBJ whole genome shotgun (WGS) entry which is preliminary data.</text>
</comment>
<dbReference type="PANTHER" id="PTHR10587:SF133">
    <property type="entry name" value="CHITIN DEACETYLASE 1-RELATED"/>
    <property type="match status" value="1"/>
</dbReference>
<evidence type="ECO:0000313" key="5">
    <source>
        <dbReference type="EMBL" id="HIU25902.1"/>
    </source>
</evidence>
<dbReference type="InterPro" id="IPR050248">
    <property type="entry name" value="Polysacc_deacetylase_ArnD"/>
</dbReference>
<evidence type="ECO:0000313" key="6">
    <source>
        <dbReference type="Proteomes" id="UP000824090"/>
    </source>
</evidence>
<proteinExistence type="predicted"/>
<dbReference type="PROSITE" id="PS51677">
    <property type="entry name" value="NODB"/>
    <property type="match status" value="1"/>
</dbReference>
<dbReference type="GO" id="GO:0016810">
    <property type="term" value="F:hydrolase activity, acting on carbon-nitrogen (but not peptide) bonds"/>
    <property type="evidence" value="ECO:0007669"/>
    <property type="project" value="InterPro"/>
</dbReference>
<reference evidence="5" key="2">
    <citation type="journal article" date="2021" name="PeerJ">
        <title>Extensive microbial diversity within the chicken gut microbiome revealed by metagenomics and culture.</title>
        <authorList>
            <person name="Gilroy R."/>
            <person name="Ravi A."/>
            <person name="Getino M."/>
            <person name="Pursley I."/>
            <person name="Horton D.L."/>
            <person name="Alikhan N.F."/>
            <person name="Baker D."/>
            <person name="Gharbi K."/>
            <person name="Hall N."/>
            <person name="Watson M."/>
            <person name="Adriaenssens E.M."/>
            <person name="Foster-Nyarko E."/>
            <person name="Jarju S."/>
            <person name="Secka A."/>
            <person name="Antonio M."/>
            <person name="Oren A."/>
            <person name="Chaudhuri R.R."/>
            <person name="La Ragione R."/>
            <person name="Hildebrand F."/>
            <person name="Pallen M.J."/>
        </authorList>
    </citation>
    <scope>NUCLEOTIDE SEQUENCE</scope>
    <source>
        <strain evidence="5">ChiHcec3-6078</strain>
    </source>
</reference>
<keyword evidence="2" id="KW-0378">Hydrolase</keyword>
<sequence>MNNDKDSSIERAISERRRKRQKARRKKKHVRVLLAVFCCVLAATCAIGAAARFSTKVYKNDEEFREYAELTMEKSPFKMKGETEKVYEYGSPISYAADFERTDDERIAEFRDNRIAQIRSEFNARKSGEEAERKEKNAENSRYEPPKEALIVNSAVYESDNGAVSLAIYYSDNEESESEKDMKRLSSSIETYVFSAKTGLQLRPVQVFEENYREKCSRYFTEYFEKTYSKEELAKGWKEYLTPEEGNFNKYIMTKGSVVFFFDEGTVLKKSRGVVKAKISNELMSSERRKSVIERYITADRPMVAITYDDGPAGSSETRILDCLEKNGAVATFFYCGSRVSSNPGQIKRAYNIGCEIGNHTWSHPKLTSLTDAQVKEELVKTNEAVKAACGAYPTVFRPSYGATNDTVNSIAGMPVIMWSIDTLDWKSKDPQKIFDSVVKNKKLDGSIILLHSIHDATAEATEKIVPWLTQNGYQTVTVSELIKYKKGEAPQNGKIYY</sequence>
<dbReference type="InterPro" id="IPR002509">
    <property type="entry name" value="NODB_dom"/>
</dbReference>
<dbReference type="CDD" id="cd10954">
    <property type="entry name" value="CE4_CtAXE_like"/>
    <property type="match status" value="1"/>
</dbReference>
<evidence type="ECO:0000256" key="3">
    <source>
        <dbReference type="SAM" id="MobiDB-lite"/>
    </source>
</evidence>
<dbReference type="Proteomes" id="UP000824090">
    <property type="component" value="Unassembled WGS sequence"/>
</dbReference>
<dbReference type="EMBL" id="DVMP01000095">
    <property type="protein sequence ID" value="HIU25902.1"/>
    <property type="molecule type" value="Genomic_DNA"/>
</dbReference>
<keyword evidence="1" id="KW-0479">Metal-binding</keyword>
<name>A0A9D1I1A3_9FIRM</name>
<dbReference type="Pfam" id="PF01522">
    <property type="entry name" value="Polysacc_deac_1"/>
    <property type="match status" value="1"/>
</dbReference>